<comment type="catalytic activity">
    <reaction evidence="3">
        <text>3',5'-cyclic UMP + H2O = UMP + H(+)</text>
        <dbReference type="Rhea" id="RHEA:70575"/>
        <dbReference type="ChEBI" id="CHEBI:15377"/>
        <dbReference type="ChEBI" id="CHEBI:15378"/>
        <dbReference type="ChEBI" id="CHEBI:57865"/>
        <dbReference type="ChEBI" id="CHEBI:184387"/>
    </reaction>
    <physiologicalReaction direction="left-to-right" evidence="3">
        <dbReference type="Rhea" id="RHEA:70576"/>
    </physiologicalReaction>
</comment>
<dbReference type="GO" id="GO:0050313">
    <property type="term" value="F:sulfur dioxygenase activity"/>
    <property type="evidence" value="ECO:0007669"/>
    <property type="project" value="TreeGrafter"/>
</dbReference>
<evidence type="ECO:0000256" key="2">
    <source>
        <dbReference type="ARBA" id="ARBA00034301"/>
    </source>
</evidence>
<evidence type="ECO:0000313" key="6">
    <source>
        <dbReference type="Proteomes" id="UP000006620"/>
    </source>
</evidence>
<proteinExistence type="predicted"/>
<dbReference type="PANTHER" id="PTHR43084:SF1">
    <property type="entry name" value="PERSULFIDE DIOXYGENASE ETHE1, MITOCHONDRIAL"/>
    <property type="match status" value="1"/>
</dbReference>
<dbReference type="PANTHER" id="PTHR43084">
    <property type="entry name" value="PERSULFIDE DIOXYGENASE ETHE1"/>
    <property type="match status" value="1"/>
</dbReference>
<comment type="catalytic activity">
    <reaction evidence="1">
        <text>3',5'-cyclic CMP + H2O = CMP + H(+)</text>
        <dbReference type="Rhea" id="RHEA:72675"/>
        <dbReference type="ChEBI" id="CHEBI:15377"/>
        <dbReference type="ChEBI" id="CHEBI:15378"/>
        <dbReference type="ChEBI" id="CHEBI:58003"/>
        <dbReference type="ChEBI" id="CHEBI:60377"/>
    </reaction>
    <physiologicalReaction direction="left-to-right" evidence="1">
        <dbReference type="Rhea" id="RHEA:72676"/>
    </physiologicalReaction>
</comment>
<dbReference type="EMBL" id="CP002869">
    <property type="protein sequence ID" value="AEI43696.1"/>
    <property type="molecule type" value="Genomic_DNA"/>
</dbReference>
<dbReference type="Pfam" id="PF00753">
    <property type="entry name" value="Lactamase_B"/>
    <property type="match status" value="1"/>
</dbReference>
<protein>
    <submittedName>
        <fullName evidence="5">Hydroxyacylglutathione hydrolase</fullName>
    </submittedName>
</protein>
<feature type="domain" description="Metallo-beta-lactamase" evidence="4">
    <location>
        <begin position="30"/>
        <end position="194"/>
    </location>
</feature>
<dbReference type="AlphaFoldDB" id="F8F9K7"/>
<dbReference type="GO" id="GO:0070813">
    <property type="term" value="P:hydrogen sulfide metabolic process"/>
    <property type="evidence" value="ECO:0007669"/>
    <property type="project" value="TreeGrafter"/>
</dbReference>
<gene>
    <name evidence="5" type="ordered locus">KNP414_05172</name>
</gene>
<dbReference type="InterPro" id="IPR051682">
    <property type="entry name" value="Mito_Persulfide_Diox"/>
</dbReference>
<dbReference type="HOGENOM" id="CLU_030571_5_3_9"/>
<reference evidence="6" key="1">
    <citation type="submission" date="2011-06" db="EMBL/GenBank/DDBJ databases">
        <title>Complete genome sequence of Paenibacillus mucilaginosus KNP414.</title>
        <authorList>
            <person name="Wang J."/>
            <person name="Hu S."/>
            <person name="Hu X."/>
            <person name="Zhang B."/>
            <person name="Dong D."/>
            <person name="Zhang S."/>
            <person name="Zhao K."/>
            <person name="Wu D."/>
        </authorList>
    </citation>
    <scope>NUCLEOTIDE SEQUENCE [LARGE SCALE GENOMIC DNA]</scope>
    <source>
        <strain evidence="6">KNP414</strain>
    </source>
</reference>
<dbReference type="SMART" id="SM00849">
    <property type="entry name" value="Lactamase_B"/>
    <property type="match status" value="1"/>
</dbReference>
<dbReference type="SUPFAM" id="SSF56281">
    <property type="entry name" value="Metallo-hydrolase/oxidoreductase"/>
    <property type="match status" value="1"/>
</dbReference>
<name>F8F9K7_PAEMK</name>
<dbReference type="RefSeq" id="WP_013918849.1">
    <property type="nucleotide sequence ID" value="NC_015690.1"/>
</dbReference>
<dbReference type="KEGG" id="pms:KNP414_05172"/>
<dbReference type="PATRIC" id="fig|1036673.3.peg.4785"/>
<comment type="function">
    <text evidence="2">Counteracts the endogenous Pycsar antiviral defense system. Phosphodiesterase that enables metal-dependent hydrolysis of host cyclic nucleotide Pycsar defense signals such as cCMP and cUMP.</text>
</comment>
<dbReference type="InterPro" id="IPR001279">
    <property type="entry name" value="Metallo-B-lactamas"/>
</dbReference>
<sequence>MVLSLSEENRSGPYAGYEVIPLRVTWRHYINYSYLIIDRATGQAAVVDPAWEPETILAELDRQGAVLTSILLTHAHHDHVNLVGDLCSRFTGLAVYMMGRECDFYGFSAPGLHRLEDEDTLWIGATPVRCYLTPGHSAGGACYLLPDSLFSGDTIFIEGCGMCAGAGSDPDQLYHSVKRMQRLVPDDVRVYPGHSYGARPGQTMRYLKENNIYFQIESQEHFVRFRMRKNQTNLLSFK</sequence>
<evidence type="ECO:0000259" key="4">
    <source>
        <dbReference type="SMART" id="SM00849"/>
    </source>
</evidence>
<evidence type="ECO:0000313" key="5">
    <source>
        <dbReference type="EMBL" id="AEI43696.1"/>
    </source>
</evidence>
<organism evidence="5 6">
    <name type="scientific">Paenibacillus mucilaginosus (strain KNP414)</name>
    <dbReference type="NCBI Taxonomy" id="1036673"/>
    <lineage>
        <taxon>Bacteria</taxon>
        <taxon>Bacillati</taxon>
        <taxon>Bacillota</taxon>
        <taxon>Bacilli</taxon>
        <taxon>Bacillales</taxon>
        <taxon>Paenibacillaceae</taxon>
        <taxon>Paenibacillus</taxon>
    </lineage>
</organism>
<evidence type="ECO:0000256" key="1">
    <source>
        <dbReference type="ARBA" id="ARBA00034221"/>
    </source>
</evidence>
<dbReference type="CDD" id="cd16275">
    <property type="entry name" value="BaeB-like_MBL-fold"/>
    <property type="match status" value="1"/>
</dbReference>
<reference evidence="5 6" key="2">
    <citation type="journal article" date="2013" name="Genome Announc.">
        <title>Genome Sequence of Growth-Improving Paenibacillus mucilaginosus Strain KNP414.</title>
        <authorList>
            <person name="Lu J.J."/>
            <person name="Wang J.F."/>
            <person name="Hu X.F."/>
        </authorList>
    </citation>
    <scope>NUCLEOTIDE SEQUENCE [LARGE SCALE GENOMIC DNA]</scope>
    <source>
        <strain evidence="5 6">KNP414</strain>
    </source>
</reference>
<keyword evidence="5" id="KW-0378">Hydrolase</keyword>
<dbReference type="InterPro" id="IPR036866">
    <property type="entry name" value="RibonucZ/Hydroxyglut_hydro"/>
</dbReference>
<evidence type="ECO:0000256" key="3">
    <source>
        <dbReference type="ARBA" id="ARBA00048505"/>
    </source>
</evidence>
<accession>F8F9K7</accession>
<dbReference type="GO" id="GO:0016787">
    <property type="term" value="F:hydrolase activity"/>
    <property type="evidence" value="ECO:0007669"/>
    <property type="project" value="UniProtKB-KW"/>
</dbReference>
<dbReference type="GO" id="GO:0006749">
    <property type="term" value="P:glutathione metabolic process"/>
    <property type="evidence" value="ECO:0007669"/>
    <property type="project" value="TreeGrafter"/>
</dbReference>
<dbReference type="Gene3D" id="3.60.15.10">
    <property type="entry name" value="Ribonuclease Z/Hydroxyacylglutathione hydrolase-like"/>
    <property type="match status" value="1"/>
</dbReference>
<dbReference type="Proteomes" id="UP000006620">
    <property type="component" value="Chromosome"/>
</dbReference>